<dbReference type="GO" id="GO:0051536">
    <property type="term" value="F:iron-sulfur cluster binding"/>
    <property type="evidence" value="ECO:0007669"/>
    <property type="project" value="UniProtKB-KW"/>
</dbReference>
<protein>
    <submittedName>
        <fullName evidence="10">Molybdopterin oxidoreductase family protein</fullName>
    </submittedName>
</protein>
<evidence type="ECO:0000256" key="7">
    <source>
        <dbReference type="ARBA" id="ARBA00023014"/>
    </source>
</evidence>
<evidence type="ECO:0000313" key="10">
    <source>
        <dbReference type="EMBL" id="TGG91146.1"/>
    </source>
</evidence>
<name>A0A4Z0WA69_9GAMM</name>
<comment type="similarity">
    <text evidence="2">Belongs to the prokaryotic molybdopterin-containing oxidoreductase family.</text>
</comment>
<dbReference type="SUPFAM" id="SSF50692">
    <property type="entry name" value="ADC-like"/>
    <property type="match status" value="1"/>
</dbReference>
<dbReference type="EMBL" id="SRMF01000010">
    <property type="protein sequence ID" value="TGG91146.1"/>
    <property type="molecule type" value="Genomic_DNA"/>
</dbReference>
<dbReference type="Gene3D" id="3.40.228.10">
    <property type="entry name" value="Dimethylsulfoxide Reductase, domain 2"/>
    <property type="match status" value="1"/>
</dbReference>
<evidence type="ECO:0000256" key="1">
    <source>
        <dbReference type="ARBA" id="ARBA00001942"/>
    </source>
</evidence>
<dbReference type="InterPro" id="IPR006963">
    <property type="entry name" value="Mopterin_OxRdtase_4Fe-4S_dom"/>
</dbReference>
<dbReference type="Gene3D" id="2.20.25.90">
    <property type="entry name" value="ADC-like domains"/>
    <property type="match status" value="1"/>
</dbReference>
<keyword evidence="4" id="KW-0479">Metal-binding</keyword>
<dbReference type="AlphaFoldDB" id="A0A4Z0WA69"/>
<evidence type="ECO:0000256" key="4">
    <source>
        <dbReference type="ARBA" id="ARBA00022723"/>
    </source>
</evidence>
<dbReference type="SMART" id="SM00926">
    <property type="entry name" value="Molybdop_Fe4S4"/>
    <property type="match status" value="1"/>
</dbReference>
<proteinExistence type="inferred from homology"/>
<dbReference type="InterPro" id="IPR006655">
    <property type="entry name" value="Mopterin_OxRdtase_prok_CS"/>
</dbReference>
<dbReference type="InterPro" id="IPR006656">
    <property type="entry name" value="Mopterin_OxRdtase"/>
</dbReference>
<evidence type="ECO:0000259" key="9">
    <source>
        <dbReference type="PROSITE" id="PS51669"/>
    </source>
</evidence>
<comment type="caution">
    <text evidence="10">The sequence shown here is derived from an EMBL/GenBank/DDBJ whole genome shotgun (WGS) entry which is preliminary data.</text>
</comment>
<dbReference type="GO" id="GO:0046872">
    <property type="term" value="F:metal ion binding"/>
    <property type="evidence" value="ECO:0007669"/>
    <property type="project" value="UniProtKB-KW"/>
</dbReference>
<dbReference type="SUPFAM" id="SSF53706">
    <property type="entry name" value="Formate dehydrogenase/DMSO reductase, domains 1-3"/>
    <property type="match status" value="1"/>
</dbReference>
<dbReference type="OrthoDB" id="9810782at2"/>
<keyword evidence="3" id="KW-0500">Molybdenum</keyword>
<dbReference type="PROSITE" id="PS00490">
    <property type="entry name" value="MOLYBDOPTERIN_PROK_2"/>
    <property type="match status" value="1"/>
</dbReference>
<evidence type="ECO:0000256" key="2">
    <source>
        <dbReference type="ARBA" id="ARBA00010312"/>
    </source>
</evidence>
<evidence type="ECO:0000313" key="11">
    <source>
        <dbReference type="Proteomes" id="UP000297475"/>
    </source>
</evidence>
<sequence>MTTSDIKVGPRQQRSVCPLDCPDACALQVTVDSEPSADGTSSPVITRVGGHPDHPVTRGAICHKVQRFPQRVHSPERVLTPLRRRSDRPKGLGQRPAFDDFEPISWAEACRDIGQRFRDIIRTHGAEAILPYSFYGNMGVLNSESMDRRFFNRLGASKLARTICNSAAAEGYAHTMGATAGVDPEDTPHARLIIIWGCNIVSTNMHQVMLANEARQQGARIVCIDVHHNRTARWADESHILRPGTDAALALGMMHILFRDGLTDDAFLREHALGVDALRAEVQQWTPEHTAAVTGLEVSAIEHLAHLYGTTSPSLLRIGNGLQHHDNGGMIIRTLSCLPALTGQWGRRGGGALKGNGWYAQFNAQALRRPDLHPSPEARTFNMNELGAALLAADPPVQALFVYNSNPVQVTPDQSRVRAGLQRDDLFTVVHDLFLTDTCGYADIVLPATSHFENLDLYKSYWHLYVQLSEPVLPPQGEARSNVQLFRDLAAEMGFTDPCFQDTEEDLVRQALDSPSPYLQGITLESLRTHGWQRLKVPDIGLYPQHIPTASGRIELYSQRLADLGLPPLPAHTPLQEPEGHPYWLITAPNHRFLNSTCAEDEKLQRLEGNTPTVIMHPDTAAREGIATGDRVGLFNERGSVELTAKVAAEVLPETLVTLGLWRDSPEQGLQAVNHLTPSRPADMGGGATFFSTRVSLRPATAA</sequence>
<gene>
    <name evidence="10" type="ORF">E4656_17300</name>
</gene>
<dbReference type="GO" id="GO:0016491">
    <property type="term" value="F:oxidoreductase activity"/>
    <property type="evidence" value="ECO:0007669"/>
    <property type="project" value="UniProtKB-KW"/>
</dbReference>
<dbReference type="CDD" id="cd02766">
    <property type="entry name" value="MopB_3"/>
    <property type="match status" value="1"/>
</dbReference>
<dbReference type="InterPro" id="IPR006657">
    <property type="entry name" value="MoPterin_dinucl-bd_dom"/>
</dbReference>
<dbReference type="Pfam" id="PF00384">
    <property type="entry name" value="Molybdopterin"/>
    <property type="match status" value="1"/>
</dbReference>
<dbReference type="Pfam" id="PF01568">
    <property type="entry name" value="Molydop_binding"/>
    <property type="match status" value="1"/>
</dbReference>
<dbReference type="PROSITE" id="PS51669">
    <property type="entry name" value="4FE4S_MOW_BIS_MGD"/>
    <property type="match status" value="1"/>
</dbReference>
<reference evidence="10 11" key="1">
    <citation type="submission" date="2019-04" db="EMBL/GenBank/DDBJ databases">
        <title>Natronospirillum operosus gen. nov., sp. nov., a haloalkaliphilic satellite isolated from decaying biomass of laboratory culture of cyanobacterium Geitlerinema sp. and proposal of Natronospirillaceae fam. nov. and Saccharospirillaceae fam. nov.</title>
        <authorList>
            <person name="Kevbrin V."/>
            <person name="Boltyanskaya Y."/>
            <person name="Koziaeva V."/>
            <person name="Grouzdev D.S."/>
            <person name="Park M."/>
            <person name="Cho J."/>
        </authorList>
    </citation>
    <scope>NUCLEOTIDE SEQUENCE [LARGE SCALE GENOMIC DNA]</scope>
    <source>
        <strain evidence="10 11">G-116</strain>
    </source>
</reference>
<evidence type="ECO:0000256" key="3">
    <source>
        <dbReference type="ARBA" id="ARBA00022505"/>
    </source>
</evidence>
<dbReference type="InterPro" id="IPR009010">
    <property type="entry name" value="Asp_de-COase-like_dom_sf"/>
</dbReference>
<dbReference type="RefSeq" id="WP_135484568.1">
    <property type="nucleotide sequence ID" value="NZ_SRMF01000010.1"/>
</dbReference>
<dbReference type="Gene3D" id="2.40.40.20">
    <property type="match status" value="1"/>
</dbReference>
<accession>A0A4Z0WA69</accession>
<dbReference type="PANTHER" id="PTHR43742">
    <property type="entry name" value="TRIMETHYLAMINE-N-OXIDE REDUCTASE"/>
    <property type="match status" value="1"/>
</dbReference>
<keyword evidence="7" id="KW-0411">Iron-sulfur</keyword>
<dbReference type="Pfam" id="PF04879">
    <property type="entry name" value="Molybdop_Fe4S4"/>
    <property type="match status" value="1"/>
</dbReference>
<dbReference type="Gene3D" id="3.30.2070.10">
    <property type="entry name" value="Formate dehydrogenase/DMSO reductase"/>
    <property type="match status" value="1"/>
</dbReference>
<keyword evidence="5" id="KW-0560">Oxidoreductase</keyword>
<dbReference type="InterPro" id="IPR050612">
    <property type="entry name" value="Prok_Mopterin_Oxidored"/>
</dbReference>
<evidence type="ECO:0000256" key="8">
    <source>
        <dbReference type="SAM" id="MobiDB-lite"/>
    </source>
</evidence>
<evidence type="ECO:0000256" key="5">
    <source>
        <dbReference type="ARBA" id="ARBA00023002"/>
    </source>
</evidence>
<feature type="compositionally biased region" description="Polar residues" evidence="8">
    <location>
        <begin position="32"/>
        <end position="44"/>
    </location>
</feature>
<feature type="domain" description="4Fe-4S Mo/W bis-MGD-type" evidence="9">
    <location>
        <begin position="10"/>
        <end position="76"/>
    </location>
</feature>
<feature type="region of interest" description="Disordered" evidence="8">
    <location>
        <begin position="32"/>
        <end position="52"/>
    </location>
</feature>
<keyword evidence="11" id="KW-1185">Reference proteome</keyword>
<evidence type="ECO:0000256" key="6">
    <source>
        <dbReference type="ARBA" id="ARBA00023004"/>
    </source>
</evidence>
<organism evidence="10 11">
    <name type="scientific">Natronospirillum operosum</name>
    <dbReference type="NCBI Taxonomy" id="2759953"/>
    <lineage>
        <taxon>Bacteria</taxon>
        <taxon>Pseudomonadati</taxon>
        <taxon>Pseudomonadota</taxon>
        <taxon>Gammaproteobacteria</taxon>
        <taxon>Oceanospirillales</taxon>
        <taxon>Natronospirillaceae</taxon>
        <taxon>Natronospirillum</taxon>
    </lineage>
</organism>
<dbReference type="Gene3D" id="3.40.50.740">
    <property type="match status" value="1"/>
</dbReference>
<keyword evidence="6" id="KW-0408">Iron</keyword>
<dbReference type="GO" id="GO:0043546">
    <property type="term" value="F:molybdopterin cofactor binding"/>
    <property type="evidence" value="ECO:0007669"/>
    <property type="project" value="InterPro"/>
</dbReference>
<dbReference type="Proteomes" id="UP000297475">
    <property type="component" value="Unassembled WGS sequence"/>
</dbReference>
<dbReference type="PANTHER" id="PTHR43742:SF6">
    <property type="entry name" value="OXIDOREDUCTASE YYAE-RELATED"/>
    <property type="match status" value="1"/>
</dbReference>
<comment type="cofactor">
    <cofactor evidence="1">
        <name>Mo-bis(molybdopterin guanine dinucleotide)</name>
        <dbReference type="ChEBI" id="CHEBI:60539"/>
    </cofactor>
</comment>